<feature type="transmembrane region" description="Helical" evidence="4">
    <location>
        <begin position="144"/>
        <end position="165"/>
    </location>
</feature>
<dbReference type="SUPFAM" id="SSF55874">
    <property type="entry name" value="ATPase domain of HSP90 chaperone/DNA topoisomerase II/histidine kinase"/>
    <property type="match status" value="1"/>
</dbReference>
<feature type="transmembrane region" description="Helical" evidence="4">
    <location>
        <begin position="27"/>
        <end position="45"/>
    </location>
</feature>
<evidence type="ECO:0000256" key="3">
    <source>
        <dbReference type="ARBA" id="ARBA00022777"/>
    </source>
</evidence>
<accession>A0A3E3EC46</accession>
<reference evidence="6 7" key="1">
    <citation type="submission" date="2018-08" db="EMBL/GenBank/DDBJ databases">
        <title>A genome reference for cultivated species of the human gut microbiota.</title>
        <authorList>
            <person name="Zou Y."/>
            <person name="Xue W."/>
            <person name="Luo G."/>
        </authorList>
    </citation>
    <scope>NUCLEOTIDE SEQUENCE [LARGE SCALE GENOMIC DNA]</scope>
    <source>
        <strain evidence="6 7">OM06-4</strain>
    </source>
</reference>
<keyword evidence="2" id="KW-0808">Transferase</keyword>
<feature type="transmembrane region" description="Helical" evidence="4">
    <location>
        <begin position="177"/>
        <end position="199"/>
    </location>
</feature>
<keyword evidence="1" id="KW-0597">Phosphoprotein</keyword>
<evidence type="ECO:0000256" key="4">
    <source>
        <dbReference type="SAM" id="Phobius"/>
    </source>
</evidence>
<evidence type="ECO:0000256" key="2">
    <source>
        <dbReference type="ARBA" id="ARBA00022679"/>
    </source>
</evidence>
<comment type="caution">
    <text evidence="6">The sequence shown here is derived from an EMBL/GenBank/DDBJ whole genome shotgun (WGS) entry which is preliminary data.</text>
</comment>
<sequence>MEIILYLIITILFIDNMVRHIFHIDNTLTLNFFIVLLVTSFLIYICVYNDLFISLYQILIICLFYFRSKQFFKNFIGTLLMYYVFVHYVHFLFLSITSSYIYDASQATSLTPSVFISDSIIKIFISLLIITFTHERNFNIPKVYYLYFYILDIIALMIMYFMYINSFAISDIFTKNIIILFSFLIFTLNYIGIILFNLAKTYILKYNESQLILATNEMRLLNYKEIEANQYEVRKIRHDLKNKIIVLKYLLNEKNYDKADELIQSYCEEIMTKTRIVDTGNTIIDAIFNTKITANKNINFILNLKIKENFKIQANDIITLLGNLIDNACESINRDYDSCDLKVNLIITEEMFLLKISNPYKTIKTEGDRILTLKKDTYNHGIGLKSVNRIVSNYGGTVDINTDNYIFTIKIIIY</sequence>
<keyword evidence="4" id="KW-1133">Transmembrane helix</keyword>
<evidence type="ECO:0000313" key="7">
    <source>
        <dbReference type="Proteomes" id="UP000261032"/>
    </source>
</evidence>
<name>A0A3E3EC46_9FIRM</name>
<organism evidence="6 7">
    <name type="scientific">Thomasclavelia ramosa</name>
    <dbReference type="NCBI Taxonomy" id="1547"/>
    <lineage>
        <taxon>Bacteria</taxon>
        <taxon>Bacillati</taxon>
        <taxon>Bacillota</taxon>
        <taxon>Erysipelotrichia</taxon>
        <taxon>Erysipelotrichales</taxon>
        <taxon>Coprobacillaceae</taxon>
        <taxon>Thomasclavelia</taxon>
    </lineage>
</organism>
<dbReference type="PANTHER" id="PTHR40448">
    <property type="entry name" value="TWO-COMPONENT SENSOR HISTIDINE KINASE"/>
    <property type="match status" value="1"/>
</dbReference>
<dbReference type="AlphaFoldDB" id="A0A3E3EC46"/>
<dbReference type="Gene3D" id="3.30.565.10">
    <property type="entry name" value="Histidine kinase-like ATPase, C-terminal domain"/>
    <property type="match status" value="1"/>
</dbReference>
<dbReference type="GO" id="GO:0000155">
    <property type="term" value="F:phosphorelay sensor kinase activity"/>
    <property type="evidence" value="ECO:0007669"/>
    <property type="project" value="InterPro"/>
</dbReference>
<dbReference type="EMBL" id="QUSL01000020">
    <property type="protein sequence ID" value="RGD83776.1"/>
    <property type="molecule type" value="Genomic_DNA"/>
</dbReference>
<dbReference type="InterPro" id="IPR036890">
    <property type="entry name" value="HATPase_C_sf"/>
</dbReference>
<gene>
    <name evidence="6" type="ORF">DXB93_12145</name>
</gene>
<protein>
    <submittedName>
        <fullName evidence="6">GHKL domain-containing protein</fullName>
    </submittedName>
</protein>
<dbReference type="GO" id="GO:0042802">
    <property type="term" value="F:identical protein binding"/>
    <property type="evidence" value="ECO:0007669"/>
    <property type="project" value="TreeGrafter"/>
</dbReference>
<evidence type="ECO:0000313" key="6">
    <source>
        <dbReference type="EMBL" id="RGD83776.1"/>
    </source>
</evidence>
<keyword evidence="3" id="KW-0418">Kinase</keyword>
<feature type="transmembrane region" description="Helical" evidence="4">
    <location>
        <begin position="80"/>
        <end position="102"/>
    </location>
</feature>
<dbReference type="PANTHER" id="PTHR40448:SF1">
    <property type="entry name" value="TWO-COMPONENT SENSOR HISTIDINE KINASE"/>
    <property type="match status" value="1"/>
</dbReference>
<keyword evidence="4" id="KW-0812">Transmembrane</keyword>
<feature type="transmembrane region" description="Helical" evidence="4">
    <location>
        <begin position="114"/>
        <end position="132"/>
    </location>
</feature>
<keyword evidence="4" id="KW-0472">Membrane</keyword>
<proteinExistence type="predicted"/>
<dbReference type="Pfam" id="PF14501">
    <property type="entry name" value="HATPase_c_5"/>
    <property type="match status" value="1"/>
</dbReference>
<dbReference type="InterPro" id="IPR016120">
    <property type="entry name" value="Sig_transdc_His_kin_SpoOB"/>
</dbReference>
<feature type="domain" description="Sensor histidine kinase NatK-like C-terminal" evidence="5">
    <location>
        <begin position="314"/>
        <end position="413"/>
    </location>
</feature>
<evidence type="ECO:0000259" key="5">
    <source>
        <dbReference type="Pfam" id="PF14501"/>
    </source>
</evidence>
<dbReference type="Proteomes" id="UP000261032">
    <property type="component" value="Unassembled WGS sequence"/>
</dbReference>
<dbReference type="InterPro" id="IPR032834">
    <property type="entry name" value="NatK-like_C"/>
</dbReference>
<evidence type="ECO:0000256" key="1">
    <source>
        <dbReference type="ARBA" id="ARBA00022553"/>
    </source>
</evidence>
<dbReference type="SUPFAM" id="SSF55890">
    <property type="entry name" value="Sporulation response regulatory protein Spo0B"/>
    <property type="match status" value="1"/>
</dbReference>